<reference evidence="5 6" key="1">
    <citation type="submission" date="2019-10" db="EMBL/GenBank/DDBJ databases">
        <title>Whole genome shotgun sequence of Acrocarpospora pleiomorpha NBRC 16267.</title>
        <authorList>
            <person name="Ichikawa N."/>
            <person name="Kimura A."/>
            <person name="Kitahashi Y."/>
            <person name="Komaki H."/>
            <person name="Oguchi A."/>
        </authorList>
    </citation>
    <scope>NUCLEOTIDE SEQUENCE [LARGE SCALE GENOMIC DNA]</scope>
    <source>
        <strain evidence="5 6">NBRC 16267</strain>
    </source>
</reference>
<feature type="domain" description="HTH luxR-type" evidence="4">
    <location>
        <begin position="299"/>
        <end position="363"/>
    </location>
</feature>
<accession>A0A5M3XMS0</accession>
<evidence type="ECO:0000256" key="1">
    <source>
        <dbReference type="ARBA" id="ARBA00023015"/>
    </source>
</evidence>
<evidence type="ECO:0000313" key="5">
    <source>
        <dbReference type="EMBL" id="GES22667.1"/>
    </source>
</evidence>
<evidence type="ECO:0000259" key="4">
    <source>
        <dbReference type="PROSITE" id="PS50043"/>
    </source>
</evidence>
<dbReference type="AlphaFoldDB" id="A0A5M3XMS0"/>
<dbReference type="SUPFAM" id="SSF46894">
    <property type="entry name" value="C-terminal effector domain of the bipartite response regulators"/>
    <property type="match status" value="1"/>
</dbReference>
<dbReference type="Gene3D" id="1.10.10.10">
    <property type="entry name" value="Winged helix-like DNA-binding domain superfamily/Winged helix DNA-binding domain"/>
    <property type="match status" value="1"/>
</dbReference>
<dbReference type="GO" id="GO:0006355">
    <property type="term" value="P:regulation of DNA-templated transcription"/>
    <property type="evidence" value="ECO:0007669"/>
    <property type="project" value="InterPro"/>
</dbReference>
<dbReference type="PROSITE" id="PS50043">
    <property type="entry name" value="HTH_LUXR_2"/>
    <property type="match status" value="1"/>
</dbReference>
<dbReference type="OrthoDB" id="483at2"/>
<dbReference type="InterPro" id="IPR027417">
    <property type="entry name" value="P-loop_NTPase"/>
</dbReference>
<dbReference type="PANTHER" id="PTHR44688:SF16">
    <property type="entry name" value="DNA-BINDING TRANSCRIPTIONAL ACTIVATOR DEVR_DOSR"/>
    <property type="match status" value="1"/>
</dbReference>
<evidence type="ECO:0000256" key="3">
    <source>
        <dbReference type="ARBA" id="ARBA00023163"/>
    </source>
</evidence>
<dbReference type="GO" id="GO:0003677">
    <property type="term" value="F:DNA binding"/>
    <property type="evidence" value="ECO:0007669"/>
    <property type="project" value="UniProtKB-KW"/>
</dbReference>
<dbReference type="PRINTS" id="PR00038">
    <property type="entry name" value="HTHLUXR"/>
</dbReference>
<dbReference type="SUPFAM" id="SSF52540">
    <property type="entry name" value="P-loop containing nucleoside triphosphate hydrolases"/>
    <property type="match status" value="1"/>
</dbReference>
<keyword evidence="1" id="KW-0805">Transcription regulation</keyword>
<dbReference type="Proteomes" id="UP000377595">
    <property type="component" value="Unassembled WGS sequence"/>
</dbReference>
<protein>
    <recommendedName>
        <fullName evidence="4">HTH luxR-type domain-containing protein</fullName>
    </recommendedName>
</protein>
<keyword evidence="6" id="KW-1185">Reference proteome</keyword>
<organism evidence="5 6">
    <name type="scientific">Acrocarpospora pleiomorpha</name>
    <dbReference type="NCBI Taxonomy" id="90975"/>
    <lineage>
        <taxon>Bacteria</taxon>
        <taxon>Bacillati</taxon>
        <taxon>Actinomycetota</taxon>
        <taxon>Actinomycetes</taxon>
        <taxon>Streptosporangiales</taxon>
        <taxon>Streptosporangiaceae</taxon>
        <taxon>Acrocarpospora</taxon>
    </lineage>
</organism>
<gene>
    <name evidence="5" type="ORF">Aple_055650</name>
</gene>
<dbReference type="Gene3D" id="3.40.50.300">
    <property type="entry name" value="P-loop containing nucleotide triphosphate hydrolases"/>
    <property type="match status" value="1"/>
</dbReference>
<dbReference type="PROSITE" id="PS00622">
    <property type="entry name" value="HTH_LUXR_1"/>
    <property type="match status" value="1"/>
</dbReference>
<dbReference type="InterPro" id="IPR000792">
    <property type="entry name" value="Tscrpt_reg_LuxR_C"/>
</dbReference>
<keyword evidence="3" id="KW-0804">Transcription</keyword>
<dbReference type="EMBL" id="BLAF01000033">
    <property type="protein sequence ID" value="GES22667.1"/>
    <property type="molecule type" value="Genomic_DNA"/>
</dbReference>
<dbReference type="CDD" id="cd06170">
    <property type="entry name" value="LuxR_C_like"/>
    <property type="match status" value="1"/>
</dbReference>
<dbReference type="RefSeq" id="WP_155347615.1">
    <property type="nucleotide sequence ID" value="NZ_BAAAHM010000029.1"/>
</dbReference>
<keyword evidence="2" id="KW-0238">DNA-binding</keyword>
<proteinExistence type="predicted"/>
<name>A0A5M3XMS0_9ACTN</name>
<dbReference type="Pfam" id="PF00196">
    <property type="entry name" value="GerE"/>
    <property type="match status" value="1"/>
</dbReference>
<dbReference type="InterPro" id="IPR016032">
    <property type="entry name" value="Sig_transdc_resp-reg_C-effctor"/>
</dbReference>
<dbReference type="InterPro" id="IPR036388">
    <property type="entry name" value="WH-like_DNA-bd_sf"/>
</dbReference>
<comment type="caution">
    <text evidence="5">The sequence shown here is derived from an EMBL/GenBank/DDBJ whole genome shotgun (WGS) entry which is preliminary data.</text>
</comment>
<dbReference type="PANTHER" id="PTHR44688">
    <property type="entry name" value="DNA-BINDING TRANSCRIPTIONAL ACTIVATOR DEVR_DOSR"/>
    <property type="match status" value="1"/>
</dbReference>
<sequence>MIRWPFLGRDEERAALAAALDSGGGVLLTGPHGVGKSALAAQPGGLRLRGTGPSVALGAFAHLLPADAPHANLLAWAAERLGPGLLLIADDADRIDDASAALLHHLVTRDQARVVAVARSEAGLPAPLRALGLPRLELAPLRQEHAARLLTAALGARVEGATVRRFCRAAAGDLRFLRELVTAALAAGALARLDGVWCSRGRLPLSPCLRELVRAEIGDLDEDERDVLELIAVHESVDAALLLACGRPDAVHRVERRGLITSCPRGQSLLVRLAHPMYQAVVREWVGPLRARHQIHRLSPADTAMTDREQQVGQLASWGLTNREIADWLGVSHRTVGNHLHRLYAKVGVNDRTHLAEVLTFPR</sequence>
<evidence type="ECO:0000313" key="6">
    <source>
        <dbReference type="Proteomes" id="UP000377595"/>
    </source>
</evidence>
<evidence type="ECO:0000256" key="2">
    <source>
        <dbReference type="ARBA" id="ARBA00023125"/>
    </source>
</evidence>
<dbReference type="SMART" id="SM00421">
    <property type="entry name" value="HTH_LUXR"/>
    <property type="match status" value="1"/>
</dbReference>